<evidence type="ECO:0000313" key="2">
    <source>
        <dbReference type="Proteomes" id="UP000535020"/>
    </source>
</evidence>
<name>A0A7Y8Y569_9FLAO</name>
<gene>
    <name evidence="1" type="ORF">HZF10_17600</name>
</gene>
<sequence>MKDLDLYLQGYYLTIENAKRLRFAAIQSSYKKNFGLACSLNILAAEEGIKAIYILLESLKSAEITTEFKKIFRSHSFKHEKLKQILNNYNTFMERLATKVLSFEELLKLETKLLDKNNADLKNLKKTRKVVNEYNLRKLDVESFNVWLAQANEEKNKGLYVDFTTSNWMAPQSFTKKQFDIEKEYSNKVVQAAEGFEFILNQVREIYSF</sequence>
<accession>A0A7Y8Y569</accession>
<dbReference type="NCBIfam" id="TIGR04498">
    <property type="entry name" value="AbiV_defense"/>
    <property type="match status" value="1"/>
</dbReference>
<proteinExistence type="predicted"/>
<dbReference type="InterPro" id="IPR030987">
    <property type="entry name" value="AbiV"/>
</dbReference>
<evidence type="ECO:0000313" key="1">
    <source>
        <dbReference type="EMBL" id="NYA72747.1"/>
    </source>
</evidence>
<dbReference type="EMBL" id="JACBJI010000016">
    <property type="protein sequence ID" value="NYA72747.1"/>
    <property type="molecule type" value="Genomic_DNA"/>
</dbReference>
<comment type="caution">
    <text evidence="1">The sequence shown here is derived from an EMBL/GenBank/DDBJ whole genome shotgun (WGS) entry which is preliminary data.</text>
</comment>
<dbReference type="RefSeq" id="WP_176007557.1">
    <property type="nucleotide sequence ID" value="NZ_JABWMI010000034.1"/>
</dbReference>
<dbReference type="AlphaFoldDB" id="A0A7Y8Y569"/>
<dbReference type="Pfam" id="PF18728">
    <property type="entry name" value="HEPN_AbiV"/>
    <property type="match status" value="1"/>
</dbReference>
<reference evidence="1 2" key="1">
    <citation type="submission" date="2020-07" db="EMBL/GenBank/DDBJ databases">
        <authorList>
            <person name="Sun Q."/>
        </authorList>
    </citation>
    <scope>NUCLEOTIDE SEQUENCE [LARGE SCALE GENOMIC DNA]</scope>
    <source>
        <strain evidence="1 2">MAH-1</strain>
    </source>
</reference>
<organism evidence="1 2">
    <name type="scientific">Flavobacterium agri</name>
    <dbReference type="NCBI Taxonomy" id="2743471"/>
    <lineage>
        <taxon>Bacteria</taxon>
        <taxon>Pseudomonadati</taxon>
        <taxon>Bacteroidota</taxon>
        <taxon>Flavobacteriia</taxon>
        <taxon>Flavobacteriales</taxon>
        <taxon>Flavobacteriaceae</taxon>
        <taxon>Flavobacterium</taxon>
    </lineage>
</organism>
<dbReference type="Proteomes" id="UP000535020">
    <property type="component" value="Unassembled WGS sequence"/>
</dbReference>
<keyword evidence="2" id="KW-1185">Reference proteome</keyword>
<protein>
    <submittedName>
        <fullName evidence="1">AbiV family abortive infection protein</fullName>
    </submittedName>
</protein>